<reference evidence="1" key="1">
    <citation type="submission" date="2023-03" db="EMBL/GenBank/DDBJ databases">
        <title>Massive genome expansion in bonnet fungi (Mycena s.s.) driven by repeated elements and novel gene families across ecological guilds.</title>
        <authorList>
            <consortium name="Lawrence Berkeley National Laboratory"/>
            <person name="Harder C.B."/>
            <person name="Miyauchi S."/>
            <person name="Viragh M."/>
            <person name="Kuo A."/>
            <person name="Thoen E."/>
            <person name="Andreopoulos B."/>
            <person name="Lu D."/>
            <person name="Skrede I."/>
            <person name="Drula E."/>
            <person name="Henrissat B."/>
            <person name="Morin E."/>
            <person name="Kohler A."/>
            <person name="Barry K."/>
            <person name="LaButti K."/>
            <person name="Morin E."/>
            <person name="Salamov A."/>
            <person name="Lipzen A."/>
            <person name="Mereny Z."/>
            <person name="Hegedus B."/>
            <person name="Baldrian P."/>
            <person name="Stursova M."/>
            <person name="Weitz H."/>
            <person name="Taylor A."/>
            <person name="Grigoriev I.V."/>
            <person name="Nagy L.G."/>
            <person name="Martin F."/>
            <person name="Kauserud H."/>
        </authorList>
    </citation>
    <scope>NUCLEOTIDE SEQUENCE</scope>
    <source>
        <strain evidence="1">CBHHK200</strain>
    </source>
</reference>
<dbReference type="Proteomes" id="UP001218188">
    <property type="component" value="Unassembled WGS sequence"/>
</dbReference>
<evidence type="ECO:0000313" key="2">
    <source>
        <dbReference type="Proteomes" id="UP001218188"/>
    </source>
</evidence>
<keyword evidence="2" id="KW-1185">Reference proteome</keyword>
<dbReference type="EMBL" id="JARJCM010000173">
    <property type="protein sequence ID" value="KAJ7024248.1"/>
    <property type="molecule type" value="Genomic_DNA"/>
</dbReference>
<proteinExistence type="predicted"/>
<dbReference type="AlphaFoldDB" id="A0AAD6WRC2"/>
<evidence type="ECO:0000313" key="1">
    <source>
        <dbReference type="EMBL" id="KAJ7024248.1"/>
    </source>
</evidence>
<comment type="caution">
    <text evidence="1">The sequence shown here is derived from an EMBL/GenBank/DDBJ whole genome shotgun (WGS) entry which is preliminary data.</text>
</comment>
<name>A0AAD6WRC2_9AGAR</name>
<organism evidence="1 2">
    <name type="scientific">Mycena alexandri</name>
    <dbReference type="NCBI Taxonomy" id="1745969"/>
    <lineage>
        <taxon>Eukaryota</taxon>
        <taxon>Fungi</taxon>
        <taxon>Dikarya</taxon>
        <taxon>Basidiomycota</taxon>
        <taxon>Agaricomycotina</taxon>
        <taxon>Agaricomycetes</taxon>
        <taxon>Agaricomycetidae</taxon>
        <taxon>Agaricales</taxon>
        <taxon>Marasmiineae</taxon>
        <taxon>Mycenaceae</taxon>
        <taxon>Mycena</taxon>
    </lineage>
</organism>
<accession>A0AAD6WRC2</accession>
<protein>
    <submittedName>
        <fullName evidence="1">Uncharacterized protein</fullName>
    </submittedName>
</protein>
<gene>
    <name evidence="1" type="ORF">C8F04DRAFT_1192666</name>
</gene>
<sequence length="462" mass="51617">MFRCERSRVTSHVSLSATILLPSSLDFQASRFLPTRPKRWGNTVYTPQALPGATLRSHHRPNTAESAQAVPANFSSLVRAPQIQRRSRPPLRVLTAAMLETHPSTLRLPFRSHPPPFASERSDPYHSFFPRPPFVLFSHYVQASTAVVLTYCKLFVLSGQVPAFSLGMFYGRPAILWLDFKLLGFPFCPAFNTLHLQFRSQSGGILSNFKPQRHLVPPIYPRPTSEKLRYTVNVGIVAFNNFSASLGLGGLGDAVTLSSYMDTSWPCCTVALAQPEPPTETLTSQLLNQIRISRKRTRDKYIGPMFCHHLYTGSTSTASNYCLYPRTRLKYLEVLGWSTRKYSDEVPGPKALRPEYPEVLKLSSLGIYSEYFRGTITKYLYFPQSTGYRQTAASAGIEMEDCRQTAANMYMHRSETTDVAKREKCRQHVTLSPCTAANIAASDANTAASTAANFAANFAEDP</sequence>